<organism evidence="4 5">
    <name type="scientific">Petrolisthes manimaculis</name>
    <dbReference type="NCBI Taxonomy" id="1843537"/>
    <lineage>
        <taxon>Eukaryota</taxon>
        <taxon>Metazoa</taxon>
        <taxon>Ecdysozoa</taxon>
        <taxon>Arthropoda</taxon>
        <taxon>Crustacea</taxon>
        <taxon>Multicrustacea</taxon>
        <taxon>Malacostraca</taxon>
        <taxon>Eumalacostraca</taxon>
        <taxon>Eucarida</taxon>
        <taxon>Decapoda</taxon>
        <taxon>Pleocyemata</taxon>
        <taxon>Anomura</taxon>
        <taxon>Galatheoidea</taxon>
        <taxon>Porcellanidae</taxon>
        <taxon>Petrolisthes</taxon>
    </lineage>
</organism>
<dbReference type="InterPro" id="IPR007110">
    <property type="entry name" value="Ig-like_dom"/>
</dbReference>
<dbReference type="Gene3D" id="2.60.40.10">
    <property type="entry name" value="Immunoglobulins"/>
    <property type="match status" value="1"/>
</dbReference>
<feature type="domain" description="Ig-like" evidence="3">
    <location>
        <begin position="96"/>
        <end position="209"/>
    </location>
</feature>
<evidence type="ECO:0000259" key="3">
    <source>
        <dbReference type="PROSITE" id="PS50835"/>
    </source>
</evidence>
<dbReference type="SUPFAM" id="SSF48726">
    <property type="entry name" value="Immunoglobulin"/>
    <property type="match status" value="1"/>
</dbReference>
<gene>
    <name evidence="4" type="ORF">Pmani_025899</name>
</gene>
<feature type="signal peptide" evidence="2">
    <location>
        <begin position="1"/>
        <end position="18"/>
    </location>
</feature>
<feature type="region of interest" description="Disordered" evidence="1">
    <location>
        <begin position="26"/>
        <end position="93"/>
    </location>
</feature>
<feature type="domain" description="Ig-like" evidence="3">
    <location>
        <begin position="214"/>
        <end position="335"/>
    </location>
</feature>
<feature type="compositionally biased region" description="Acidic residues" evidence="1">
    <location>
        <begin position="53"/>
        <end position="79"/>
    </location>
</feature>
<protein>
    <recommendedName>
        <fullName evidence="3">Ig-like domain-containing protein</fullName>
    </recommendedName>
</protein>
<evidence type="ECO:0000313" key="5">
    <source>
        <dbReference type="Proteomes" id="UP001292094"/>
    </source>
</evidence>
<comment type="caution">
    <text evidence="4">The sequence shown here is derived from an EMBL/GenBank/DDBJ whole genome shotgun (WGS) entry which is preliminary data.</text>
</comment>
<reference evidence="4" key="1">
    <citation type="submission" date="2023-11" db="EMBL/GenBank/DDBJ databases">
        <title>Genome assemblies of two species of porcelain crab, Petrolisthes cinctipes and Petrolisthes manimaculis (Anomura: Porcellanidae).</title>
        <authorList>
            <person name="Angst P."/>
        </authorList>
    </citation>
    <scope>NUCLEOTIDE SEQUENCE</scope>
    <source>
        <strain evidence="4">PB745_02</strain>
        <tissue evidence="4">Gill</tissue>
    </source>
</reference>
<proteinExistence type="predicted"/>
<name>A0AAE1TYE7_9EUCA</name>
<keyword evidence="5" id="KW-1185">Reference proteome</keyword>
<dbReference type="PANTHER" id="PTHR21261:SF15">
    <property type="entry name" value="BEATEN PATH IIIA, ISOFORM D-RELATED"/>
    <property type="match status" value="1"/>
</dbReference>
<feature type="compositionally biased region" description="Polar residues" evidence="1">
    <location>
        <begin position="273"/>
        <end position="294"/>
    </location>
</feature>
<keyword evidence="2" id="KW-0732">Signal</keyword>
<dbReference type="PROSITE" id="PS50835">
    <property type="entry name" value="IG_LIKE"/>
    <property type="match status" value="2"/>
</dbReference>
<sequence>MVVVVMLLLLLGCVCSSAGQQQQQQQQQQGITTRDGGKGEWRWGNNNNNNNNDGEEQLEQEEEQEEEDEDEEEEEDGGEGVDRDGEGTTNLQPFDPWVQVQRFVVPRYVAVGTNMSLECDYVVQRHATLYSLKWYKGSSQFYQYIPSKTHQPHAVFSVPGLRLHQLVGGVEGRVLRVVGVGLAASDIYRCELVAEGPPFHTTQRSANMTVAVLPRSGPIVSGVVGQYRVNQWIDLNCTIPSATPPLTLTWTINGRKVSSTKDHFITPIEHTHTSTGLEHTHQPSSTLPSSGLESTTTSRLSLKVEQHHFQGGVLTVTCEAKLGSIYSRSHKVTFSDTSARWFSSFNLYRISGAGKAATPPSAITTMAQILLFLLHHLLQQ</sequence>
<dbReference type="InterPro" id="IPR036179">
    <property type="entry name" value="Ig-like_dom_sf"/>
</dbReference>
<evidence type="ECO:0000256" key="1">
    <source>
        <dbReference type="SAM" id="MobiDB-lite"/>
    </source>
</evidence>
<evidence type="ECO:0000256" key="2">
    <source>
        <dbReference type="SAM" id="SignalP"/>
    </source>
</evidence>
<dbReference type="InterPro" id="IPR013783">
    <property type="entry name" value="Ig-like_fold"/>
</dbReference>
<dbReference type="EMBL" id="JAWZYT010002798">
    <property type="protein sequence ID" value="KAK4301986.1"/>
    <property type="molecule type" value="Genomic_DNA"/>
</dbReference>
<accession>A0AAE1TYE7</accession>
<feature type="region of interest" description="Disordered" evidence="1">
    <location>
        <begin position="272"/>
        <end position="294"/>
    </location>
</feature>
<dbReference type="AlphaFoldDB" id="A0AAE1TYE7"/>
<evidence type="ECO:0000313" key="4">
    <source>
        <dbReference type="EMBL" id="KAK4301986.1"/>
    </source>
</evidence>
<dbReference type="Proteomes" id="UP001292094">
    <property type="component" value="Unassembled WGS sequence"/>
</dbReference>
<dbReference type="PANTHER" id="PTHR21261">
    <property type="entry name" value="BEAT PROTEIN"/>
    <property type="match status" value="1"/>
</dbReference>
<feature type="chain" id="PRO_5042245985" description="Ig-like domain-containing protein" evidence="2">
    <location>
        <begin position="19"/>
        <end position="380"/>
    </location>
</feature>